<dbReference type="GO" id="GO:0016020">
    <property type="term" value="C:membrane"/>
    <property type="evidence" value="ECO:0007669"/>
    <property type="project" value="UniProtKB-SubCell"/>
</dbReference>
<feature type="transmembrane region" description="Helical" evidence="5">
    <location>
        <begin position="42"/>
        <end position="60"/>
    </location>
</feature>
<keyword evidence="3 5" id="KW-1133">Transmembrane helix</keyword>
<evidence type="ECO:0000313" key="7">
    <source>
        <dbReference type="Proteomes" id="UP000199202"/>
    </source>
</evidence>
<reference evidence="6 7" key="1">
    <citation type="submission" date="2016-10" db="EMBL/GenBank/DDBJ databases">
        <authorList>
            <person name="de Groot N.N."/>
        </authorList>
    </citation>
    <scope>NUCLEOTIDE SEQUENCE [LARGE SCALE GENOMIC DNA]</scope>
    <source>
        <strain evidence="6 7">CGMCC 4.6533</strain>
    </source>
</reference>
<dbReference type="RefSeq" id="WP_090933137.1">
    <property type="nucleotide sequence ID" value="NZ_FNDJ01000008.1"/>
</dbReference>
<keyword evidence="7" id="KW-1185">Reference proteome</keyword>
<dbReference type="STRING" id="633440.SAMN05421869_108199"/>
<keyword evidence="4 5" id="KW-0472">Membrane</keyword>
<feature type="transmembrane region" description="Helical" evidence="5">
    <location>
        <begin position="97"/>
        <end position="116"/>
    </location>
</feature>
<evidence type="ECO:0000313" key="6">
    <source>
        <dbReference type="EMBL" id="SDJ02396.1"/>
    </source>
</evidence>
<accession>A0A1G8QCU6</accession>
<dbReference type="InterPro" id="IPR032808">
    <property type="entry name" value="DoxX"/>
</dbReference>
<protein>
    <submittedName>
        <fullName evidence="6">DoxX-like family protein</fullName>
    </submittedName>
</protein>
<evidence type="ECO:0000256" key="1">
    <source>
        <dbReference type="ARBA" id="ARBA00004141"/>
    </source>
</evidence>
<gene>
    <name evidence="6" type="ORF">SAMN05421869_108199</name>
</gene>
<proteinExistence type="predicted"/>
<evidence type="ECO:0000256" key="5">
    <source>
        <dbReference type="SAM" id="Phobius"/>
    </source>
</evidence>
<name>A0A1G8QCU6_9ACTN</name>
<evidence type="ECO:0000256" key="3">
    <source>
        <dbReference type="ARBA" id="ARBA00022989"/>
    </source>
</evidence>
<dbReference type="EMBL" id="FNDJ01000008">
    <property type="protein sequence ID" value="SDJ02396.1"/>
    <property type="molecule type" value="Genomic_DNA"/>
</dbReference>
<keyword evidence="2 5" id="KW-0812">Transmembrane</keyword>
<sequence>MNVTAVILSIVLAGASLAGGAAKLAGARSMREDARRFGLSYSAYRLIGLSEALAAAGLLAGLARWPIGIAAAAGLVCLMAGAVAVHLRAGDAPAKTAAPIAVACLAIITALIQTAAA</sequence>
<dbReference type="Proteomes" id="UP000199202">
    <property type="component" value="Unassembled WGS sequence"/>
</dbReference>
<comment type="subcellular location">
    <subcellularLocation>
        <location evidence="1">Membrane</location>
        <topology evidence="1">Multi-pass membrane protein</topology>
    </subcellularLocation>
</comment>
<dbReference type="Pfam" id="PF13564">
    <property type="entry name" value="DoxX_2"/>
    <property type="match status" value="1"/>
</dbReference>
<dbReference type="AlphaFoldDB" id="A0A1G8QCU6"/>
<feature type="transmembrane region" description="Helical" evidence="5">
    <location>
        <begin position="67"/>
        <end position="85"/>
    </location>
</feature>
<organism evidence="6 7">
    <name type="scientific">Nonomuraea jiangxiensis</name>
    <dbReference type="NCBI Taxonomy" id="633440"/>
    <lineage>
        <taxon>Bacteria</taxon>
        <taxon>Bacillati</taxon>
        <taxon>Actinomycetota</taxon>
        <taxon>Actinomycetes</taxon>
        <taxon>Streptosporangiales</taxon>
        <taxon>Streptosporangiaceae</taxon>
        <taxon>Nonomuraea</taxon>
    </lineage>
</organism>
<evidence type="ECO:0000256" key="2">
    <source>
        <dbReference type="ARBA" id="ARBA00022692"/>
    </source>
</evidence>
<evidence type="ECO:0000256" key="4">
    <source>
        <dbReference type="ARBA" id="ARBA00023136"/>
    </source>
</evidence>